<dbReference type="Proteomes" id="UP000518605">
    <property type="component" value="Unassembled WGS sequence"/>
</dbReference>
<dbReference type="GO" id="GO:0019592">
    <property type="term" value="P:mannitol catabolic process"/>
    <property type="evidence" value="ECO:0007669"/>
    <property type="project" value="TreeGrafter"/>
</dbReference>
<reference evidence="6 7" key="1">
    <citation type="submission" date="2020-08" db="EMBL/GenBank/DDBJ databases">
        <title>Genomic Encyclopedia of Type Strains, Phase III (KMG-III): the genomes of soil and plant-associated and newly described type strains.</title>
        <authorList>
            <person name="Whitman W."/>
        </authorList>
    </citation>
    <scope>NUCLEOTIDE SEQUENCE [LARGE SCALE GENOMIC DNA]</scope>
    <source>
        <strain evidence="6 7">CECT 8234</strain>
    </source>
</reference>
<feature type="domain" description="Mannitol dehydrogenase C-terminal" evidence="5">
    <location>
        <begin position="284"/>
        <end position="476"/>
    </location>
</feature>
<keyword evidence="7" id="KW-1185">Reference proteome</keyword>
<evidence type="ECO:0000259" key="4">
    <source>
        <dbReference type="Pfam" id="PF01232"/>
    </source>
</evidence>
<dbReference type="GO" id="GO:0008926">
    <property type="term" value="F:mannitol-1-phosphate 5-dehydrogenase activity"/>
    <property type="evidence" value="ECO:0007669"/>
    <property type="project" value="UniProtKB-EC"/>
</dbReference>
<dbReference type="InterPro" id="IPR013131">
    <property type="entry name" value="Mannitol_DH_N"/>
</dbReference>
<comment type="caution">
    <text evidence="6">The sequence shown here is derived from an EMBL/GenBank/DDBJ whole genome shotgun (WGS) entry which is preliminary data.</text>
</comment>
<dbReference type="EC" id="1.1.1.58" evidence="6"/>
<dbReference type="Pfam" id="PF01232">
    <property type="entry name" value="Mannitol_dh"/>
    <property type="match status" value="1"/>
</dbReference>
<protein>
    <submittedName>
        <fullName evidence="6">Tagaturonate reductase</fullName>
        <ecNumber evidence="6">1.1.1.58</ecNumber>
    </submittedName>
</protein>
<dbReference type="InterPro" id="IPR013118">
    <property type="entry name" value="Mannitol_DH_C"/>
</dbReference>
<dbReference type="InterPro" id="IPR013328">
    <property type="entry name" value="6PGD_dom2"/>
</dbReference>
<dbReference type="GO" id="GO:0005829">
    <property type="term" value="C:cytosol"/>
    <property type="evidence" value="ECO:0007669"/>
    <property type="project" value="TreeGrafter"/>
</dbReference>
<evidence type="ECO:0000313" key="7">
    <source>
        <dbReference type="Proteomes" id="UP000518605"/>
    </source>
</evidence>
<comment type="catalytic activity">
    <reaction evidence="3">
        <text>D-mannitol 1-phosphate + NAD(+) = beta-D-fructose 6-phosphate + NADH + H(+)</text>
        <dbReference type="Rhea" id="RHEA:19661"/>
        <dbReference type="ChEBI" id="CHEBI:15378"/>
        <dbReference type="ChEBI" id="CHEBI:57540"/>
        <dbReference type="ChEBI" id="CHEBI:57634"/>
        <dbReference type="ChEBI" id="CHEBI:57945"/>
        <dbReference type="ChEBI" id="CHEBI:61381"/>
        <dbReference type="EC" id="1.1.1.17"/>
    </reaction>
</comment>
<dbReference type="RefSeq" id="WP_183570175.1">
    <property type="nucleotide sequence ID" value="NZ_CBCSLB010000024.1"/>
</dbReference>
<evidence type="ECO:0000256" key="1">
    <source>
        <dbReference type="ARBA" id="ARBA00023002"/>
    </source>
</evidence>
<dbReference type="InterPro" id="IPR008927">
    <property type="entry name" value="6-PGluconate_DH-like_C_sf"/>
</dbReference>
<dbReference type="NCBIfam" id="NF002969">
    <property type="entry name" value="PRK03643.1"/>
    <property type="match status" value="1"/>
</dbReference>
<accession>A0A7W5CD30</accession>
<dbReference type="Gene3D" id="1.10.1040.10">
    <property type="entry name" value="N-(1-d-carboxylethyl)-l-norvaline Dehydrogenase, domain 2"/>
    <property type="match status" value="1"/>
</dbReference>
<dbReference type="PANTHER" id="PTHR30524:SF0">
    <property type="entry name" value="ALTRONATE OXIDOREDUCTASE-RELATED"/>
    <property type="match status" value="1"/>
</dbReference>
<dbReference type="Pfam" id="PF08125">
    <property type="entry name" value="Mannitol_dh_C"/>
    <property type="match status" value="1"/>
</dbReference>
<dbReference type="PANTHER" id="PTHR30524">
    <property type="entry name" value="MANNITOL-1-PHOSPHATE 5-DEHYDROGENASE"/>
    <property type="match status" value="1"/>
</dbReference>
<evidence type="ECO:0000259" key="5">
    <source>
        <dbReference type="Pfam" id="PF08125"/>
    </source>
</evidence>
<dbReference type="GO" id="GO:0009026">
    <property type="term" value="F:tagaturonate reductase activity"/>
    <property type="evidence" value="ECO:0007669"/>
    <property type="project" value="UniProtKB-EC"/>
</dbReference>
<dbReference type="AlphaFoldDB" id="A0A7W5CD30"/>
<gene>
    <name evidence="6" type="ORF">FHS16_005573</name>
</gene>
<dbReference type="EMBL" id="JACHXW010000025">
    <property type="protein sequence ID" value="MBB3155465.1"/>
    <property type="molecule type" value="Genomic_DNA"/>
</dbReference>
<evidence type="ECO:0000256" key="3">
    <source>
        <dbReference type="ARBA" id="ARBA00048615"/>
    </source>
</evidence>
<evidence type="ECO:0000313" key="6">
    <source>
        <dbReference type="EMBL" id="MBB3155465.1"/>
    </source>
</evidence>
<dbReference type="SUPFAM" id="SSF48179">
    <property type="entry name" value="6-phosphogluconate dehydrogenase C-terminal domain-like"/>
    <property type="match status" value="1"/>
</dbReference>
<feature type="domain" description="Mannitol dehydrogenase N-terminal" evidence="4">
    <location>
        <begin position="26"/>
        <end position="265"/>
    </location>
</feature>
<keyword evidence="2" id="KW-0520">NAD</keyword>
<evidence type="ECO:0000256" key="2">
    <source>
        <dbReference type="ARBA" id="ARBA00023027"/>
    </source>
</evidence>
<dbReference type="InterPro" id="IPR036291">
    <property type="entry name" value="NAD(P)-bd_dom_sf"/>
</dbReference>
<proteinExistence type="predicted"/>
<dbReference type="SUPFAM" id="SSF51735">
    <property type="entry name" value="NAD(P)-binding Rossmann-fold domains"/>
    <property type="match status" value="1"/>
</dbReference>
<organism evidence="6 7">
    <name type="scientific">Paenibacillus endophyticus</name>
    <dbReference type="NCBI Taxonomy" id="1294268"/>
    <lineage>
        <taxon>Bacteria</taxon>
        <taxon>Bacillati</taxon>
        <taxon>Bacillota</taxon>
        <taxon>Bacilli</taxon>
        <taxon>Bacillales</taxon>
        <taxon>Paenibacillaceae</taxon>
        <taxon>Paenibacillus</taxon>
    </lineage>
</organism>
<dbReference type="Gene3D" id="3.40.50.720">
    <property type="entry name" value="NAD(P)-binding Rossmann-like Domain"/>
    <property type="match status" value="1"/>
</dbReference>
<name>A0A7W5CD30_9BACL</name>
<sequence length="498" mass="55922">MRTLQQDVLNGEEARLYEASKQAKITVLQIGEGNFLRGFFDWMIQQCKKQGLYEGSIAVTQPRPGGKPKIDALAGQDGLYTLVIRGLENGQSVERTEVISVFGSVFDPYSEWDRYLALGESEDLQVIVSNTTEAGLAYREEATVEGQPVQSFPGKLTQLLYRRFVHFGGDPGRGLICLPCELLERNGDELRSCVLRYSDDFGYPEAFKEWVTLHNRFLNSLVDRIVTGYPEQAQAEAWFSEWEYSDAMLTTAEPYHLWAIEGESELEAVLPLQKAGLNVHWVEDLQPFQLRKVRILNGAHTLMTPLGLLHDIEQVRDAMEHRMLGGMVRHTVEAEIIPSLVGMGEEELKAYAGDVYERFLNPFIRHRLADIAMNSLSKFKVRLLPSLLYYMGGDKVPSGLAAGMAGLLRYYKVQHADTGFEGRTLSGASYTVRDDAALLEIVAGVWAEAGKQSWPQERITLELLGLKSVWGRDLAAEWPALADAVGIELKEMERRANE</sequence>
<keyword evidence="1 6" id="KW-0560">Oxidoreductase</keyword>